<dbReference type="HOGENOM" id="CLU_009433_1_0_0"/>
<name>C1F5N3_ACIC5</name>
<keyword evidence="3 7" id="KW-0812">Transmembrane</keyword>
<dbReference type="Pfam" id="PF02687">
    <property type="entry name" value="FtsX"/>
    <property type="match status" value="2"/>
</dbReference>
<dbReference type="Proteomes" id="UP000002207">
    <property type="component" value="Chromosome"/>
</dbReference>
<comment type="subcellular location">
    <subcellularLocation>
        <location evidence="1">Cell membrane</location>
        <topology evidence="1">Multi-pass membrane protein</topology>
    </subcellularLocation>
</comment>
<feature type="transmembrane region" description="Helical" evidence="7">
    <location>
        <begin position="95"/>
        <end position="118"/>
    </location>
</feature>
<keyword evidence="5 7" id="KW-0472">Membrane</keyword>
<feature type="domain" description="ABC3 transporter permease C-terminal" evidence="8">
    <location>
        <begin position="348"/>
        <end position="470"/>
    </location>
</feature>
<keyword evidence="11" id="KW-1185">Reference proteome</keyword>
<sequence>MRLFDAILARWSALMHRSAKRNELDEELRSHLVHRTDDLERSGLSRAEAERQARVEFGGLEHYREEAHAAQGWQWAEALLRDVRFGVRVLKKSPAFTAAAVITLALGIGANTALFTLVREILLGPLPVRAAKRLVVIWDSNPALGLKRVGPSGRDYLDWREQKVHAFEDLFLFEHGTGTVTGNGEPEQVAGLRVTTNFGNFFGIVPVAGRTFLPKEEHARLNLAILSYRYWKRKYQGNPAVCGRSMILNGENYTIIGVLPASFDELFPVDVVVPFDDAWLHRADSDLGVFGRLRPGVRVSEATAEMRAAMARIALQRPERKGFGTVLVPLESVRMEYIRPALLVLQCAVAFILILACANVANLMLSRGMSSRQEMAVRISLGATRKQIVRQSIVESSLLAILGGALALLLAMGSVHLWARYGPTQIPVPNAASEVTLPAVHLGMSEVLFTLAISLGTGILFGLIPPLRLLDGNMQNALKNGGRGTIGEVRGQRTRTVLVVVEGALALLLVVGASLMIKSFARLLSINPGFDPNRLLTLRIKLPEDAAGSKYQDPWKRGAAFHDFLEKVRNLPGVQSAALTEIVPLSQDDMDRGPFSIQEKPESNVTLSADYRDISTGYFETMRIPLLQGRTFAETDDPKHPRVVVIDETLARDYFGTESPLGKHIVLPYGSRIPREVIGVVGAVRDSTLSGAPEATIYFPYMQGPDQTLSMVVRTALPEGSALPAIRNAIWSVDRNQPVFDVRTMSVIMGNVTSAPRIAFILLDILALVAVVLAAIGIYGVTAYNVGQRTQEVGVRLTFGATPNAILYMLVRQATTLTLLGVSAGLLCALVMTRLMSSLLYGVSSTDPVVFLGGSLLVLIVATIACYLPARRVVRVDPLAALRSE</sequence>
<evidence type="ECO:0000259" key="9">
    <source>
        <dbReference type="Pfam" id="PF12704"/>
    </source>
</evidence>
<dbReference type="Pfam" id="PF12704">
    <property type="entry name" value="MacB_PCD"/>
    <property type="match status" value="2"/>
</dbReference>
<dbReference type="PANTHER" id="PTHR30572:SF4">
    <property type="entry name" value="ABC TRANSPORTER PERMEASE YTRF"/>
    <property type="match status" value="1"/>
</dbReference>
<evidence type="ECO:0000256" key="5">
    <source>
        <dbReference type="ARBA" id="ARBA00023136"/>
    </source>
</evidence>
<evidence type="ECO:0000256" key="6">
    <source>
        <dbReference type="ARBA" id="ARBA00038076"/>
    </source>
</evidence>
<evidence type="ECO:0000256" key="7">
    <source>
        <dbReference type="SAM" id="Phobius"/>
    </source>
</evidence>
<keyword evidence="4 7" id="KW-1133">Transmembrane helix</keyword>
<feature type="domain" description="MacB-like periplasmic core" evidence="9">
    <location>
        <begin position="97"/>
        <end position="308"/>
    </location>
</feature>
<keyword evidence="2" id="KW-1003">Cell membrane</keyword>
<evidence type="ECO:0000313" key="10">
    <source>
        <dbReference type="EMBL" id="ACO31668.1"/>
    </source>
</evidence>
<evidence type="ECO:0000256" key="4">
    <source>
        <dbReference type="ARBA" id="ARBA00022989"/>
    </source>
</evidence>
<reference evidence="10 11" key="1">
    <citation type="journal article" date="2009" name="Appl. Environ. Microbiol.">
        <title>Three genomes from the phylum Acidobacteria provide insight into the lifestyles of these microorganisms in soils.</title>
        <authorList>
            <person name="Ward N.L."/>
            <person name="Challacombe J.F."/>
            <person name="Janssen P.H."/>
            <person name="Henrissat B."/>
            <person name="Coutinho P.M."/>
            <person name="Wu M."/>
            <person name="Xie G."/>
            <person name="Haft D.H."/>
            <person name="Sait M."/>
            <person name="Badger J."/>
            <person name="Barabote R.D."/>
            <person name="Bradley B."/>
            <person name="Brettin T.S."/>
            <person name="Brinkac L.M."/>
            <person name="Bruce D."/>
            <person name="Creasy T."/>
            <person name="Daugherty S.C."/>
            <person name="Davidsen T.M."/>
            <person name="DeBoy R.T."/>
            <person name="Detter J.C."/>
            <person name="Dodson R.J."/>
            <person name="Durkin A.S."/>
            <person name="Ganapathy A."/>
            <person name="Gwinn-Giglio M."/>
            <person name="Han C.S."/>
            <person name="Khouri H."/>
            <person name="Kiss H."/>
            <person name="Kothari S.P."/>
            <person name="Madupu R."/>
            <person name="Nelson K.E."/>
            <person name="Nelson W.C."/>
            <person name="Paulsen I."/>
            <person name="Penn K."/>
            <person name="Ren Q."/>
            <person name="Rosovitz M.J."/>
            <person name="Selengut J.D."/>
            <person name="Shrivastava S."/>
            <person name="Sullivan S.A."/>
            <person name="Tapia R."/>
            <person name="Thompson L.S."/>
            <person name="Watkins K.L."/>
            <person name="Yang Q."/>
            <person name="Yu C."/>
            <person name="Zafar N."/>
            <person name="Zhou L."/>
            <person name="Kuske C.R."/>
        </authorList>
    </citation>
    <scope>NUCLEOTIDE SEQUENCE [LARGE SCALE GENOMIC DNA]</scope>
    <source>
        <strain evidence="11">ATCC 51196 / DSM 11244 / BCRC 80197 / JCM 7670 / NBRC 15755 / NCIMB 13165 / 161</strain>
    </source>
</reference>
<accession>C1F5N3</accession>
<dbReference type="STRING" id="240015.ACP_3213"/>
<evidence type="ECO:0000259" key="8">
    <source>
        <dbReference type="Pfam" id="PF02687"/>
    </source>
</evidence>
<dbReference type="InterPro" id="IPR017800">
    <property type="entry name" value="ADOP"/>
</dbReference>
<evidence type="ECO:0000256" key="1">
    <source>
        <dbReference type="ARBA" id="ARBA00004651"/>
    </source>
</evidence>
<dbReference type="NCBIfam" id="TIGR03434">
    <property type="entry name" value="ADOP"/>
    <property type="match status" value="1"/>
</dbReference>
<dbReference type="InParanoid" id="C1F5N3"/>
<organism evidence="10 11">
    <name type="scientific">Acidobacterium capsulatum (strain ATCC 51196 / DSM 11244 / BCRC 80197 / JCM 7670 / NBRC 15755 / NCIMB 13165 / 161)</name>
    <dbReference type="NCBI Taxonomy" id="240015"/>
    <lineage>
        <taxon>Bacteria</taxon>
        <taxon>Pseudomonadati</taxon>
        <taxon>Acidobacteriota</taxon>
        <taxon>Terriglobia</taxon>
        <taxon>Terriglobales</taxon>
        <taxon>Acidobacteriaceae</taxon>
        <taxon>Acidobacterium</taxon>
    </lineage>
</organism>
<feature type="transmembrane region" description="Helical" evidence="7">
    <location>
        <begin position="817"/>
        <end position="837"/>
    </location>
</feature>
<feature type="domain" description="MacB-like periplasmic core" evidence="9">
    <location>
        <begin position="504"/>
        <end position="730"/>
    </location>
</feature>
<dbReference type="InterPro" id="IPR047928">
    <property type="entry name" value="Perm_prefix_1"/>
</dbReference>
<dbReference type="AlphaFoldDB" id="C1F5N3"/>
<feature type="transmembrane region" description="Helical" evidence="7">
    <location>
        <begin position="849"/>
        <end position="870"/>
    </location>
</feature>
<evidence type="ECO:0000256" key="3">
    <source>
        <dbReference type="ARBA" id="ARBA00022692"/>
    </source>
</evidence>
<evidence type="ECO:0000256" key="2">
    <source>
        <dbReference type="ARBA" id="ARBA00022475"/>
    </source>
</evidence>
<feature type="transmembrane region" description="Helical" evidence="7">
    <location>
        <begin position="398"/>
        <end position="419"/>
    </location>
</feature>
<feature type="transmembrane region" description="Helical" evidence="7">
    <location>
        <begin position="439"/>
        <end position="464"/>
    </location>
</feature>
<dbReference type="InterPro" id="IPR003838">
    <property type="entry name" value="ABC3_permease_C"/>
</dbReference>
<protein>
    <submittedName>
        <fullName evidence="10">Efflux ABC transporter, permease protein</fullName>
    </submittedName>
</protein>
<dbReference type="NCBIfam" id="NF038403">
    <property type="entry name" value="perm_prefix_1"/>
    <property type="match status" value="1"/>
</dbReference>
<dbReference type="KEGG" id="aca:ACP_3213"/>
<dbReference type="OrthoDB" id="100628at2"/>
<dbReference type="InterPro" id="IPR050250">
    <property type="entry name" value="Macrolide_Exporter_MacB"/>
</dbReference>
<dbReference type="GO" id="GO:0005886">
    <property type="term" value="C:plasma membrane"/>
    <property type="evidence" value="ECO:0007669"/>
    <property type="project" value="UniProtKB-SubCell"/>
</dbReference>
<comment type="similarity">
    <text evidence="6">Belongs to the ABC-4 integral membrane protein family.</text>
</comment>
<dbReference type="InterPro" id="IPR025857">
    <property type="entry name" value="MacB_PCD"/>
</dbReference>
<dbReference type="PANTHER" id="PTHR30572">
    <property type="entry name" value="MEMBRANE COMPONENT OF TRANSPORTER-RELATED"/>
    <property type="match status" value="1"/>
</dbReference>
<dbReference type="EMBL" id="CP001472">
    <property type="protein sequence ID" value="ACO31668.1"/>
    <property type="molecule type" value="Genomic_DNA"/>
</dbReference>
<feature type="transmembrane region" description="Helical" evidence="7">
    <location>
        <begin position="758"/>
        <end position="781"/>
    </location>
</feature>
<feature type="transmembrane region" description="Helical" evidence="7">
    <location>
        <begin position="497"/>
        <end position="517"/>
    </location>
</feature>
<gene>
    <name evidence="10" type="ordered locus">ACP_3213</name>
</gene>
<dbReference type="GO" id="GO:0022857">
    <property type="term" value="F:transmembrane transporter activity"/>
    <property type="evidence" value="ECO:0007669"/>
    <property type="project" value="TreeGrafter"/>
</dbReference>
<evidence type="ECO:0000313" key="11">
    <source>
        <dbReference type="Proteomes" id="UP000002207"/>
    </source>
</evidence>
<feature type="transmembrane region" description="Helical" evidence="7">
    <location>
        <begin position="341"/>
        <end position="365"/>
    </location>
</feature>
<proteinExistence type="inferred from homology"/>
<dbReference type="eggNOG" id="COG0577">
    <property type="taxonomic scope" value="Bacteria"/>
</dbReference>
<feature type="domain" description="ABC3 transporter permease C-terminal" evidence="8">
    <location>
        <begin position="765"/>
        <end position="878"/>
    </location>
</feature>